<dbReference type="GO" id="GO:0009451">
    <property type="term" value="P:RNA modification"/>
    <property type="evidence" value="ECO:0007669"/>
    <property type="project" value="InterPro"/>
</dbReference>
<accession>A0AAP0HEJ4</accession>
<name>A0AAP0HEJ4_9MAGN</name>
<dbReference type="InterPro" id="IPR046848">
    <property type="entry name" value="E_motif"/>
</dbReference>
<dbReference type="Gene3D" id="1.25.40.10">
    <property type="entry name" value="Tetratricopeptide repeat domain"/>
    <property type="match status" value="4"/>
</dbReference>
<sequence>MLRRRSRRRRPISRHFTTAASAATATATATTAAAAARELHGHLIRSGRHTDPTSPISDVLRSYALAPHNLPKTRLLFSQLHNPTTLAFNWLIRALSQSDRPLDAVLAYDQMRAPPNKLTFVYALKACARAPHVVHGRRLHGQCLKHGFDSYMFVGNGLVRMYGACGELGLARKVFDEMPHRDLVSWNSLICGYFQQGRFGEVLGVFGAMRAGRVMADAVTMVKVLLACGELGEQGFADDSVEYMERSGVEVDVYLGNTLIDLYGRRRGRVDFARKVFDEMPVRNVVSWNAMVMGYVKVGDLLNSRKLFDEMPVRDVVSWTTMINGYCQGKRFSDALMVFREMMAAKVRPDEITLASVLSACAHAGRLDIGNAVHDYILSNNVTVDIYVGNSLIDMYCKCGNIEKAMEVFRDMKEKDSVSWTAVIVGLAVNGIADDALEHFSRMLKAGVRASDVTFIGVLLACSHAGLVDQGLEHFNRMTEVHKIEPKMKHYGCVVDLLSRSGHLDRAYEFIEKMPVAPDPVLWRILLSACKLHENVNLAEVALKKLLQFDPNNSGNYVLLSNAYASADRWNDSEKTRNLLTKFGVEKEPGCSSIEANGSLPESVAQNNKLPFLKDYRALTAELP</sequence>
<evidence type="ECO:0000313" key="4">
    <source>
        <dbReference type="Proteomes" id="UP001420932"/>
    </source>
</evidence>
<dbReference type="Pfam" id="PF13041">
    <property type="entry name" value="PPR_2"/>
    <property type="match status" value="1"/>
</dbReference>
<dbReference type="PANTHER" id="PTHR47926">
    <property type="entry name" value="PENTATRICOPEPTIDE REPEAT-CONTAINING PROTEIN"/>
    <property type="match status" value="1"/>
</dbReference>
<dbReference type="PANTHER" id="PTHR47926:SF440">
    <property type="entry name" value="REPEAT-CONTAINING PROTEIN, PUTATIVE-RELATED"/>
    <property type="match status" value="1"/>
</dbReference>
<dbReference type="EMBL" id="JBBNAF010000046">
    <property type="protein sequence ID" value="KAK9081736.1"/>
    <property type="molecule type" value="Genomic_DNA"/>
</dbReference>
<dbReference type="Pfam" id="PF01535">
    <property type="entry name" value="PPR"/>
    <property type="match status" value="6"/>
</dbReference>
<dbReference type="FunFam" id="1.25.40.10:FF:000348">
    <property type="entry name" value="Pentatricopeptide repeat-containing protein chloroplastic"/>
    <property type="match status" value="1"/>
</dbReference>
<feature type="repeat" description="PPR" evidence="2">
    <location>
        <begin position="182"/>
        <end position="216"/>
    </location>
</feature>
<feature type="repeat" description="PPR" evidence="2">
    <location>
        <begin position="252"/>
        <end position="287"/>
    </location>
</feature>
<reference evidence="3 4" key="1">
    <citation type="submission" date="2024-01" db="EMBL/GenBank/DDBJ databases">
        <title>Genome assemblies of Stephania.</title>
        <authorList>
            <person name="Yang L."/>
        </authorList>
    </citation>
    <scope>NUCLEOTIDE SEQUENCE [LARGE SCALE GENOMIC DNA]</scope>
    <source>
        <strain evidence="3">YNDBR</strain>
        <tissue evidence="3">Leaf</tissue>
    </source>
</reference>
<comment type="caution">
    <text evidence="3">The sequence shown here is derived from an EMBL/GenBank/DDBJ whole genome shotgun (WGS) entry which is preliminary data.</text>
</comment>
<dbReference type="NCBIfam" id="TIGR00756">
    <property type="entry name" value="PPR"/>
    <property type="match status" value="4"/>
</dbReference>
<feature type="repeat" description="PPR" evidence="2">
    <location>
        <begin position="385"/>
        <end position="419"/>
    </location>
</feature>
<keyword evidence="4" id="KW-1185">Reference proteome</keyword>
<keyword evidence="1" id="KW-0677">Repeat</keyword>
<evidence type="ECO:0000313" key="3">
    <source>
        <dbReference type="EMBL" id="KAK9081736.1"/>
    </source>
</evidence>
<dbReference type="FunFam" id="1.25.40.10:FF:000184">
    <property type="entry name" value="Pentatricopeptide repeat-containing protein, chloroplastic"/>
    <property type="match status" value="1"/>
</dbReference>
<dbReference type="Pfam" id="PF20431">
    <property type="entry name" value="E_motif"/>
    <property type="match status" value="1"/>
</dbReference>
<gene>
    <name evidence="3" type="ORF">Syun_031182</name>
</gene>
<dbReference type="InterPro" id="IPR046960">
    <property type="entry name" value="PPR_At4g14850-like_plant"/>
</dbReference>
<dbReference type="GO" id="GO:0003723">
    <property type="term" value="F:RNA binding"/>
    <property type="evidence" value="ECO:0007669"/>
    <property type="project" value="InterPro"/>
</dbReference>
<evidence type="ECO:0008006" key="5">
    <source>
        <dbReference type="Google" id="ProtNLM"/>
    </source>
</evidence>
<dbReference type="PROSITE" id="PS51375">
    <property type="entry name" value="PPR"/>
    <property type="match status" value="4"/>
</dbReference>
<dbReference type="Proteomes" id="UP001420932">
    <property type="component" value="Unassembled WGS sequence"/>
</dbReference>
<dbReference type="InterPro" id="IPR002885">
    <property type="entry name" value="PPR_rpt"/>
</dbReference>
<dbReference type="SUPFAM" id="SSF48452">
    <property type="entry name" value="TPR-like"/>
    <property type="match status" value="2"/>
</dbReference>
<dbReference type="InterPro" id="IPR011990">
    <property type="entry name" value="TPR-like_helical_dom_sf"/>
</dbReference>
<feature type="repeat" description="PPR" evidence="2">
    <location>
        <begin position="315"/>
        <end position="349"/>
    </location>
</feature>
<proteinExistence type="predicted"/>
<dbReference type="AlphaFoldDB" id="A0AAP0HEJ4"/>
<dbReference type="FunFam" id="1.25.40.10:FF:000344">
    <property type="entry name" value="Pentatricopeptide repeat-containing protein"/>
    <property type="match status" value="1"/>
</dbReference>
<protein>
    <recommendedName>
        <fullName evidence="5">Pentatricopeptide repeat-containing protein</fullName>
    </recommendedName>
</protein>
<evidence type="ECO:0000256" key="2">
    <source>
        <dbReference type="PROSITE-ProRule" id="PRU00708"/>
    </source>
</evidence>
<organism evidence="3 4">
    <name type="scientific">Stephania yunnanensis</name>
    <dbReference type="NCBI Taxonomy" id="152371"/>
    <lineage>
        <taxon>Eukaryota</taxon>
        <taxon>Viridiplantae</taxon>
        <taxon>Streptophyta</taxon>
        <taxon>Embryophyta</taxon>
        <taxon>Tracheophyta</taxon>
        <taxon>Spermatophyta</taxon>
        <taxon>Magnoliopsida</taxon>
        <taxon>Ranunculales</taxon>
        <taxon>Menispermaceae</taxon>
        <taxon>Menispermoideae</taxon>
        <taxon>Cissampelideae</taxon>
        <taxon>Stephania</taxon>
    </lineage>
</organism>
<evidence type="ECO:0000256" key="1">
    <source>
        <dbReference type="ARBA" id="ARBA00022737"/>
    </source>
</evidence>